<gene>
    <name evidence="12" type="ORF">SASPL_150550</name>
</gene>
<accession>A0A8X8W6X9</accession>
<sequence length="631" mass="68926">MTTTTATAAAVRPLIISLLLLSLLTASPSLRDEADHLLQFKASLKDSSSLDPTWAPGTDPCARDRPWLGIHCTDTTVSSLLLMNLGLSNKEGASIDVAPLGKLGNLRFVSLENNSFNGPIPEFNRLGSLKSLFLSGNGFSGEIPSEFFSPMGSLKKLEIYTNSFTGKIPASLQQLDSLIEILLQRNRFSGPFPILDQTTLKVLDLSSNNLEGEIPHSMQRRFPASAFEGNPRACGAVINKPCEALWAHTLPPLGEAIMASSATTRWVVLAIVLAMLLVTILLNKKDKSDMFTMIGSDPRTRSHHEHAVEVHAASINRRGVGSARKVGNYSENGAKKGHGKSSDLVMINEEHGVFGMPDLMKAAAEVLGNSGMGSSYKATMACYGTPVVAKRMRGMNKLNKDAFDVEIRRLGRIRHRNILPPLAYHYRKEEKLLVTEFVPKGSLMFMLHGDGGIAHAELDWPTRLKIIKGIGRGLGFLHTELSELELPHGNLKSSNILVSSNHEPLLTDYSLHSFSSTAKSLQGYKSPEVALHQQITPKSDVYCLGLVILEVMTGKYPSQYHNNGIDLVRLAREAVADGKVAELIDPEIVKGGGDVAEMERMVRIAAACVEEDHEVRMEMREAIRSIEAVQL</sequence>
<dbReference type="PROSITE" id="PS50011">
    <property type="entry name" value="PROTEIN_KINASE_DOM"/>
    <property type="match status" value="1"/>
</dbReference>
<dbReference type="PANTHER" id="PTHR48007:SF29">
    <property type="entry name" value="POLLEN RECEPTOR-LIKE KINASE 3"/>
    <property type="match status" value="1"/>
</dbReference>
<keyword evidence="5" id="KW-0677">Repeat</keyword>
<feature type="domain" description="Protein kinase" evidence="11">
    <location>
        <begin position="361"/>
        <end position="629"/>
    </location>
</feature>
<dbReference type="Gene3D" id="3.80.10.10">
    <property type="entry name" value="Ribonuclease Inhibitor"/>
    <property type="match status" value="2"/>
</dbReference>
<dbReference type="InterPro" id="IPR000719">
    <property type="entry name" value="Prot_kinase_dom"/>
</dbReference>
<evidence type="ECO:0000256" key="9">
    <source>
        <dbReference type="SAM" id="Phobius"/>
    </source>
</evidence>
<dbReference type="GO" id="GO:0005524">
    <property type="term" value="F:ATP binding"/>
    <property type="evidence" value="ECO:0007669"/>
    <property type="project" value="InterPro"/>
</dbReference>
<keyword evidence="8" id="KW-0325">Glycoprotein</keyword>
<dbReference type="PANTHER" id="PTHR48007">
    <property type="entry name" value="LEUCINE-RICH REPEAT RECEPTOR-LIKE PROTEIN KINASE PXC1"/>
    <property type="match status" value="1"/>
</dbReference>
<keyword evidence="2" id="KW-0433">Leucine-rich repeat</keyword>
<evidence type="ECO:0000313" key="12">
    <source>
        <dbReference type="EMBL" id="KAG6389091.1"/>
    </source>
</evidence>
<dbReference type="GO" id="GO:0016020">
    <property type="term" value="C:membrane"/>
    <property type="evidence" value="ECO:0007669"/>
    <property type="project" value="UniProtKB-SubCell"/>
</dbReference>
<dbReference type="GO" id="GO:0004672">
    <property type="term" value="F:protein kinase activity"/>
    <property type="evidence" value="ECO:0007669"/>
    <property type="project" value="InterPro"/>
</dbReference>
<comment type="subcellular location">
    <subcellularLocation>
        <location evidence="1">Membrane</location>
    </subcellularLocation>
</comment>
<dbReference type="SUPFAM" id="SSF52058">
    <property type="entry name" value="L domain-like"/>
    <property type="match status" value="1"/>
</dbReference>
<dbReference type="OrthoDB" id="418615at2759"/>
<dbReference type="InterPro" id="IPR011009">
    <property type="entry name" value="Kinase-like_dom_sf"/>
</dbReference>
<dbReference type="InterPro" id="IPR032675">
    <property type="entry name" value="LRR_dom_sf"/>
</dbReference>
<dbReference type="Pfam" id="PF00069">
    <property type="entry name" value="Pkinase"/>
    <property type="match status" value="1"/>
</dbReference>
<dbReference type="FunFam" id="3.80.10.10:FF:000041">
    <property type="entry name" value="LRR receptor-like serine/threonine-protein kinase ERECTA"/>
    <property type="match status" value="1"/>
</dbReference>
<dbReference type="Gene3D" id="3.30.200.20">
    <property type="entry name" value="Phosphorylase Kinase, domain 1"/>
    <property type="match status" value="1"/>
</dbReference>
<evidence type="ECO:0000256" key="8">
    <source>
        <dbReference type="ARBA" id="ARBA00023180"/>
    </source>
</evidence>
<keyword evidence="6 9" id="KW-1133">Transmembrane helix</keyword>
<keyword evidence="3 9" id="KW-0812">Transmembrane</keyword>
<evidence type="ECO:0000256" key="4">
    <source>
        <dbReference type="ARBA" id="ARBA00022729"/>
    </source>
</evidence>
<evidence type="ECO:0000256" key="6">
    <source>
        <dbReference type="ARBA" id="ARBA00022989"/>
    </source>
</evidence>
<dbReference type="Proteomes" id="UP000298416">
    <property type="component" value="Unassembled WGS sequence"/>
</dbReference>
<evidence type="ECO:0000256" key="5">
    <source>
        <dbReference type="ARBA" id="ARBA00022737"/>
    </source>
</evidence>
<feature type="signal peptide" evidence="10">
    <location>
        <begin position="1"/>
        <end position="26"/>
    </location>
</feature>
<evidence type="ECO:0000259" key="11">
    <source>
        <dbReference type="PROSITE" id="PS50011"/>
    </source>
</evidence>
<dbReference type="InterPro" id="IPR013210">
    <property type="entry name" value="LRR_N_plant-typ"/>
</dbReference>
<evidence type="ECO:0000256" key="3">
    <source>
        <dbReference type="ARBA" id="ARBA00022692"/>
    </source>
</evidence>
<comment type="caution">
    <text evidence="12">The sequence shown here is derived from an EMBL/GenBank/DDBJ whole genome shotgun (WGS) entry which is preliminary data.</text>
</comment>
<protein>
    <recommendedName>
        <fullName evidence="11">Protein kinase domain-containing protein</fullName>
    </recommendedName>
</protein>
<name>A0A8X8W6X9_SALSN</name>
<dbReference type="Gene3D" id="1.10.510.10">
    <property type="entry name" value="Transferase(Phosphotransferase) domain 1"/>
    <property type="match status" value="1"/>
</dbReference>
<reference evidence="12" key="2">
    <citation type="submission" date="2020-08" db="EMBL/GenBank/DDBJ databases">
        <title>Plant Genome Project.</title>
        <authorList>
            <person name="Zhang R.-G."/>
        </authorList>
    </citation>
    <scope>NUCLEOTIDE SEQUENCE</scope>
    <source>
        <strain evidence="12">Huo1</strain>
        <tissue evidence="12">Leaf</tissue>
    </source>
</reference>
<feature type="chain" id="PRO_5036465153" description="Protein kinase domain-containing protein" evidence="10">
    <location>
        <begin position="27"/>
        <end position="631"/>
    </location>
</feature>
<dbReference type="SUPFAM" id="SSF56112">
    <property type="entry name" value="Protein kinase-like (PK-like)"/>
    <property type="match status" value="1"/>
</dbReference>
<organism evidence="12">
    <name type="scientific">Salvia splendens</name>
    <name type="common">Scarlet sage</name>
    <dbReference type="NCBI Taxonomy" id="180675"/>
    <lineage>
        <taxon>Eukaryota</taxon>
        <taxon>Viridiplantae</taxon>
        <taxon>Streptophyta</taxon>
        <taxon>Embryophyta</taxon>
        <taxon>Tracheophyta</taxon>
        <taxon>Spermatophyta</taxon>
        <taxon>Magnoliopsida</taxon>
        <taxon>eudicotyledons</taxon>
        <taxon>Gunneridae</taxon>
        <taxon>Pentapetalae</taxon>
        <taxon>asterids</taxon>
        <taxon>lamiids</taxon>
        <taxon>Lamiales</taxon>
        <taxon>Lamiaceae</taxon>
        <taxon>Nepetoideae</taxon>
        <taxon>Mentheae</taxon>
        <taxon>Salviinae</taxon>
        <taxon>Salvia</taxon>
        <taxon>Salvia subgen. Calosphace</taxon>
        <taxon>core Calosphace</taxon>
    </lineage>
</organism>
<dbReference type="AlphaFoldDB" id="A0A8X8W6X9"/>
<dbReference type="InterPro" id="IPR046959">
    <property type="entry name" value="PRK1-6/SRF4-like"/>
</dbReference>
<evidence type="ECO:0000256" key="7">
    <source>
        <dbReference type="ARBA" id="ARBA00023136"/>
    </source>
</evidence>
<dbReference type="Pfam" id="PF08263">
    <property type="entry name" value="LRRNT_2"/>
    <property type="match status" value="1"/>
</dbReference>
<evidence type="ECO:0000256" key="2">
    <source>
        <dbReference type="ARBA" id="ARBA00022614"/>
    </source>
</evidence>
<evidence type="ECO:0000256" key="1">
    <source>
        <dbReference type="ARBA" id="ARBA00004370"/>
    </source>
</evidence>
<feature type="transmembrane region" description="Helical" evidence="9">
    <location>
        <begin position="266"/>
        <end position="283"/>
    </location>
</feature>
<reference evidence="12" key="1">
    <citation type="submission" date="2018-01" db="EMBL/GenBank/DDBJ databases">
        <authorList>
            <person name="Mao J.F."/>
        </authorList>
    </citation>
    <scope>NUCLEOTIDE SEQUENCE</scope>
    <source>
        <strain evidence="12">Huo1</strain>
        <tissue evidence="12">Leaf</tissue>
    </source>
</reference>
<dbReference type="InterPro" id="IPR001611">
    <property type="entry name" value="Leu-rich_rpt"/>
</dbReference>
<evidence type="ECO:0000256" key="10">
    <source>
        <dbReference type="SAM" id="SignalP"/>
    </source>
</evidence>
<keyword evidence="7 9" id="KW-0472">Membrane</keyword>
<dbReference type="EMBL" id="PNBA02000020">
    <property type="protein sequence ID" value="KAG6389091.1"/>
    <property type="molecule type" value="Genomic_DNA"/>
</dbReference>
<evidence type="ECO:0000313" key="13">
    <source>
        <dbReference type="Proteomes" id="UP000298416"/>
    </source>
</evidence>
<keyword evidence="13" id="KW-1185">Reference proteome</keyword>
<keyword evidence="4 10" id="KW-0732">Signal</keyword>
<proteinExistence type="predicted"/>
<dbReference type="Pfam" id="PF00560">
    <property type="entry name" value="LRR_1"/>
    <property type="match status" value="2"/>
</dbReference>